<feature type="region of interest" description="Disordered" evidence="1">
    <location>
        <begin position="551"/>
        <end position="610"/>
    </location>
</feature>
<feature type="compositionally biased region" description="Low complexity" evidence="1">
    <location>
        <begin position="253"/>
        <end position="266"/>
    </location>
</feature>
<feature type="compositionally biased region" description="Low complexity" evidence="1">
    <location>
        <begin position="315"/>
        <end position="334"/>
    </location>
</feature>
<feature type="compositionally biased region" description="Low complexity" evidence="1">
    <location>
        <begin position="342"/>
        <end position="357"/>
    </location>
</feature>
<dbReference type="AlphaFoldDB" id="A0AAD7DII8"/>
<dbReference type="Proteomes" id="UP001221757">
    <property type="component" value="Unassembled WGS sequence"/>
</dbReference>
<feature type="compositionally biased region" description="Basic residues" evidence="1">
    <location>
        <begin position="374"/>
        <end position="390"/>
    </location>
</feature>
<feature type="region of interest" description="Disordered" evidence="1">
    <location>
        <begin position="248"/>
        <end position="283"/>
    </location>
</feature>
<organism evidence="2 3">
    <name type="scientific">Mycena rosella</name>
    <name type="common">Pink bonnet</name>
    <name type="synonym">Agaricus rosellus</name>
    <dbReference type="NCBI Taxonomy" id="1033263"/>
    <lineage>
        <taxon>Eukaryota</taxon>
        <taxon>Fungi</taxon>
        <taxon>Dikarya</taxon>
        <taxon>Basidiomycota</taxon>
        <taxon>Agaricomycotina</taxon>
        <taxon>Agaricomycetes</taxon>
        <taxon>Agaricomycetidae</taxon>
        <taxon>Agaricales</taxon>
        <taxon>Marasmiineae</taxon>
        <taxon>Mycenaceae</taxon>
        <taxon>Mycena</taxon>
    </lineage>
</organism>
<feature type="region of interest" description="Disordered" evidence="1">
    <location>
        <begin position="7"/>
        <end position="33"/>
    </location>
</feature>
<protein>
    <submittedName>
        <fullName evidence="2">Uncharacterized protein</fullName>
    </submittedName>
</protein>
<reference evidence="2" key="1">
    <citation type="submission" date="2023-03" db="EMBL/GenBank/DDBJ databases">
        <title>Massive genome expansion in bonnet fungi (Mycena s.s.) driven by repeated elements and novel gene families across ecological guilds.</title>
        <authorList>
            <consortium name="Lawrence Berkeley National Laboratory"/>
            <person name="Harder C.B."/>
            <person name="Miyauchi S."/>
            <person name="Viragh M."/>
            <person name="Kuo A."/>
            <person name="Thoen E."/>
            <person name="Andreopoulos B."/>
            <person name="Lu D."/>
            <person name="Skrede I."/>
            <person name="Drula E."/>
            <person name="Henrissat B."/>
            <person name="Morin E."/>
            <person name="Kohler A."/>
            <person name="Barry K."/>
            <person name="LaButti K."/>
            <person name="Morin E."/>
            <person name="Salamov A."/>
            <person name="Lipzen A."/>
            <person name="Mereny Z."/>
            <person name="Hegedus B."/>
            <person name="Baldrian P."/>
            <person name="Stursova M."/>
            <person name="Weitz H."/>
            <person name="Taylor A."/>
            <person name="Grigoriev I.V."/>
            <person name="Nagy L.G."/>
            <person name="Martin F."/>
            <person name="Kauserud H."/>
        </authorList>
    </citation>
    <scope>NUCLEOTIDE SEQUENCE</scope>
    <source>
        <strain evidence="2">CBHHK067</strain>
    </source>
</reference>
<keyword evidence="3" id="KW-1185">Reference proteome</keyword>
<sequence length="610" mass="63379">MFVALAFPPASPALRRRPRATPTPTPAPSRCTAPPCARSALLTFDRAHINIALRGDGRGARRTGHCMRSGFPPPPAPPSRLSSLFLQPDSDDAGAGQTETENEAETEKQVAALVALSRVPAFAAGDVSAWMGRAPASGRCCARWGGGGGGCLRGARNNDAGGPGGDGEGETLRGLVGRLEGARVALLRLAGATTFGAKRRIEFHLLLTQAVSSLWPSPKPNYLSPHGPPFLAPPALPGLVLLLDAHTDPRAPPAAARPRAQGPPAAAHHEPPPPPPAHAPHLRARSGWGIHTRLAVLVPRRRLELRTEPHPAPLAPAATVPPLRGAPAARADPAPETETRPRAPAQPAQPAQLSAPPRTAPPPRGHLQPAHANVPRRAKPLSAARRRRARSVQELGRASGVFVALGCGEGADAREFGAVVRIVGLDGVGDNGMEDKAGGAVVRFVAASTRDDGVPSLAPAQLRAACAFVRAQQGRRVLITAPRAHAADALGVGVCCVAGAALDIPGDDMDADSGTDSHFDADLDWDSGAEAQADADAECVRRLVMRWHDLPAPASSSSTSSSTGEDDEDEDGGGGGGGLKDAWRGLLSRAGWTTSRRPCASPRWPRTRRT</sequence>
<gene>
    <name evidence="2" type="ORF">B0H17DRAFT_1330843</name>
</gene>
<dbReference type="EMBL" id="JARKIE010000054">
    <property type="protein sequence ID" value="KAJ7692049.1"/>
    <property type="molecule type" value="Genomic_DNA"/>
</dbReference>
<name>A0AAD7DII8_MYCRO</name>
<accession>A0AAD7DII8</accession>
<feature type="region of interest" description="Disordered" evidence="1">
    <location>
        <begin position="58"/>
        <end position="106"/>
    </location>
</feature>
<proteinExistence type="predicted"/>
<comment type="caution">
    <text evidence="2">The sequence shown here is derived from an EMBL/GenBank/DDBJ whole genome shotgun (WGS) entry which is preliminary data.</text>
</comment>
<evidence type="ECO:0000313" key="3">
    <source>
        <dbReference type="Proteomes" id="UP001221757"/>
    </source>
</evidence>
<evidence type="ECO:0000256" key="1">
    <source>
        <dbReference type="SAM" id="MobiDB-lite"/>
    </source>
</evidence>
<evidence type="ECO:0000313" key="2">
    <source>
        <dbReference type="EMBL" id="KAJ7692049.1"/>
    </source>
</evidence>
<feature type="region of interest" description="Disordered" evidence="1">
    <location>
        <begin position="307"/>
        <end position="390"/>
    </location>
</feature>